<dbReference type="Pfam" id="PF01797">
    <property type="entry name" value="Y1_Tnp"/>
    <property type="match status" value="1"/>
</dbReference>
<dbReference type="GO" id="GO:0004803">
    <property type="term" value="F:transposase activity"/>
    <property type="evidence" value="ECO:0007669"/>
    <property type="project" value="InterPro"/>
</dbReference>
<dbReference type="PANTHER" id="PTHR36966:SF1">
    <property type="entry name" value="REP-ASSOCIATED TYROSINE TRANSPOSASE"/>
    <property type="match status" value="1"/>
</dbReference>
<reference evidence="2" key="1">
    <citation type="journal article" date="2014" name="Int. J. Syst. Evol. Microbiol.">
        <title>Complete genome sequence of Corynebacterium casei LMG S-19264T (=DSM 44701T), isolated from a smear-ripened cheese.</title>
        <authorList>
            <consortium name="US DOE Joint Genome Institute (JGI-PGF)"/>
            <person name="Walter F."/>
            <person name="Albersmeier A."/>
            <person name="Kalinowski J."/>
            <person name="Ruckert C."/>
        </authorList>
    </citation>
    <scope>NUCLEOTIDE SEQUENCE</scope>
    <source>
        <strain evidence="2">CGMCC 1.12181</strain>
    </source>
</reference>
<dbReference type="GO" id="GO:0006313">
    <property type="term" value="P:DNA transposition"/>
    <property type="evidence" value="ECO:0007669"/>
    <property type="project" value="InterPro"/>
</dbReference>
<dbReference type="SMART" id="SM01321">
    <property type="entry name" value="Y1_Tnp"/>
    <property type="match status" value="1"/>
</dbReference>
<dbReference type="InterPro" id="IPR002686">
    <property type="entry name" value="Transposase_17"/>
</dbReference>
<dbReference type="SUPFAM" id="SSF143422">
    <property type="entry name" value="Transposase IS200-like"/>
    <property type="match status" value="1"/>
</dbReference>
<feature type="domain" description="Transposase IS200-like" evidence="1">
    <location>
        <begin position="9"/>
        <end position="137"/>
    </location>
</feature>
<dbReference type="Gene3D" id="3.30.70.1290">
    <property type="entry name" value="Transposase IS200-like"/>
    <property type="match status" value="1"/>
</dbReference>
<accession>A0A917CRR8</accession>
<keyword evidence="3" id="KW-1185">Reference proteome</keyword>
<proteinExistence type="predicted"/>
<dbReference type="InterPro" id="IPR052715">
    <property type="entry name" value="RAYT_transposase"/>
</dbReference>
<name>A0A917CRR8_9GAMM</name>
<dbReference type="RefSeq" id="WP_188365046.1">
    <property type="nucleotide sequence ID" value="NZ_BAABJF010000002.1"/>
</dbReference>
<gene>
    <name evidence="2" type="ORF">GCM10011365_14500</name>
</gene>
<dbReference type="EMBL" id="BMEO01000005">
    <property type="protein sequence ID" value="GGF94313.1"/>
    <property type="molecule type" value="Genomic_DNA"/>
</dbReference>
<dbReference type="GO" id="GO:0043565">
    <property type="term" value="F:sequence-specific DNA binding"/>
    <property type="evidence" value="ECO:0007669"/>
    <property type="project" value="TreeGrafter"/>
</dbReference>
<dbReference type="PANTHER" id="PTHR36966">
    <property type="entry name" value="REP-ASSOCIATED TYROSINE TRANSPOSASE"/>
    <property type="match status" value="1"/>
</dbReference>
<reference evidence="2" key="2">
    <citation type="submission" date="2020-09" db="EMBL/GenBank/DDBJ databases">
        <authorList>
            <person name="Sun Q."/>
            <person name="Zhou Y."/>
        </authorList>
    </citation>
    <scope>NUCLEOTIDE SEQUENCE</scope>
    <source>
        <strain evidence="2">CGMCC 1.12181</strain>
    </source>
</reference>
<dbReference type="InterPro" id="IPR036515">
    <property type="entry name" value="Transposase_17_sf"/>
</dbReference>
<dbReference type="AlphaFoldDB" id="A0A917CRR8"/>
<organism evidence="2 3">
    <name type="scientific">Marinicella pacifica</name>
    <dbReference type="NCBI Taxonomy" id="1171543"/>
    <lineage>
        <taxon>Bacteria</taxon>
        <taxon>Pseudomonadati</taxon>
        <taxon>Pseudomonadota</taxon>
        <taxon>Gammaproteobacteria</taxon>
        <taxon>Lysobacterales</taxon>
        <taxon>Marinicellaceae</taxon>
        <taxon>Marinicella</taxon>
    </lineage>
</organism>
<comment type="caution">
    <text evidence="2">The sequence shown here is derived from an EMBL/GenBank/DDBJ whole genome shotgun (WGS) entry which is preliminary data.</text>
</comment>
<evidence type="ECO:0000259" key="1">
    <source>
        <dbReference type="SMART" id="SM01321"/>
    </source>
</evidence>
<sequence length="178" mass="21352">MPNFRRVFVENSCVFITVAINNRKRALLSEYMAEFKLALKTVKNQVHFKVHAIAVMPEHFHMIIRPRYIVDYPKMVSLIKIKFSKSLPQDLKTELSKEVSISKINKRESGVWQRRFYEHTIRDELELNHLTDYIHFNPVKHGLVDKPCEWSHSSFMRFVENGFYDLNWCDFTELKDYH</sequence>
<protein>
    <submittedName>
        <fullName evidence="2">REP-associated tyrosine transposase</fullName>
    </submittedName>
</protein>
<dbReference type="NCBIfam" id="NF047646">
    <property type="entry name" value="REP_Tyr_transpos"/>
    <property type="match status" value="1"/>
</dbReference>
<dbReference type="Proteomes" id="UP000605253">
    <property type="component" value="Unassembled WGS sequence"/>
</dbReference>
<evidence type="ECO:0000313" key="2">
    <source>
        <dbReference type="EMBL" id="GGF94313.1"/>
    </source>
</evidence>
<evidence type="ECO:0000313" key="3">
    <source>
        <dbReference type="Proteomes" id="UP000605253"/>
    </source>
</evidence>